<organism evidence="1 2">
    <name type="scientific">Leptosia nina</name>
    <dbReference type="NCBI Taxonomy" id="320188"/>
    <lineage>
        <taxon>Eukaryota</taxon>
        <taxon>Metazoa</taxon>
        <taxon>Ecdysozoa</taxon>
        <taxon>Arthropoda</taxon>
        <taxon>Hexapoda</taxon>
        <taxon>Insecta</taxon>
        <taxon>Pterygota</taxon>
        <taxon>Neoptera</taxon>
        <taxon>Endopterygota</taxon>
        <taxon>Lepidoptera</taxon>
        <taxon>Glossata</taxon>
        <taxon>Ditrysia</taxon>
        <taxon>Papilionoidea</taxon>
        <taxon>Pieridae</taxon>
        <taxon>Pierinae</taxon>
        <taxon>Leptosia</taxon>
    </lineage>
</organism>
<dbReference type="AlphaFoldDB" id="A0AAV1JZS7"/>
<reference evidence="1 2" key="1">
    <citation type="submission" date="2023-11" db="EMBL/GenBank/DDBJ databases">
        <authorList>
            <person name="Okamura Y."/>
        </authorList>
    </citation>
    <scope>NUCLEOTIDE SEQUENCE [LARGE SCALE GENOMIC DNA]</scope>
</reference>
<protein>
    <submittedName>
        <fullName evidence="1">Uncharacterized protein</fullName>
    </submittedName>
</protein>
<comment type="caution">
    <text evidence="1">The sequence shown here is derived from an EMBL/GenBank/DDBJ whole genome shotgun (WGS) entry which is preliminary data.</text>
</comment>
<keyword evidence="2" id="KW-1185">Reference proteome</keyword>
<evidence type="ECO:0000313" key="2">
    <source>
        <dbReference type="Proteomes" id="UP001497472"/>
    </source>
</evidence>
<evidence type="ECO:0000313" key="1">
    <source>
        <dbReference type="EMBL" id="CAK1553929.1"/>
    </source>
</evidence>
<dbReference type="Proteomes" id="UP001497472">
    <property type="component" value="Unassembled WGS sequence"/>
</dbReference>
<proteinExistence type="predicted"/>
<dbReference type="EMBL" id="CAVLEF010000265">
    <property type="protein sequence ID" value="CAK1553929.1"/>
    <property type="molecule type" value="Genomic_DNA"/>
</dbReference>
<accession>A0AAV1JZS7</accession>
<sequence length="156" mass="17187">MVRRGNPKWPEDAAEGSGKSFLFCLSVRVPWNPIEGRYGSEREEHRICGGVRILSADLENSGPGRVGFGREADAAGAGPGRCSRFARVLNPDPRSGLPRIFLAVRPRRRLARRSRRGGVSARFYTTAVQRSAQNWHGQGESDCLIKTKHCDGPRGC</sequence>
<gene>
    <name evidence="1" type="ORF">LNINA_LOCUS12888</name>
</gene>
<name>A0AAV1JZS7_9NEOP</name>